<evidence type="ECO:0000313" key="1">
    <source>
        <dbReference type="EMBL" id="KAJ8932950.1"/>
    </source>
</evidence>
<dbReference type="Proteomes" id="UP001162156">
    <property type="component" value="Unassembled WGS sequence"/>
</dbReference>
<organism evidence="1 2">
    <name type="scientific">Rhamnusium bicolor</name>
    <dbReference type="NCBI Taxonomy" id="1586634"/>
    <lineage>
        <taxon>Eukaryota</taxon>
        <taxon>Metazoa</taxon>
        <taxon>Ecdysozoa</taxon>
        <taxon>Arthropoda</taxon>
        <taxon>Hexapoda</taxon>
        <taxon>Insecta</taxon>
        <taxon>Pterygota</taxon>
        <taxon>Neoptera</taxon>
        <taxon>Endopterygota</taxon>
        <taxon>Coleoptera</taxon>
        <taxon>Polyphaga</taxon>
        <taxon>Cucujiformia</taxon>
        <taxon>Chrysomeloidea</taxon>
        <taxon>Cerambycidae</taxon>
        <taxon>Lepturinae</taxon>
        <taxon>Rhagiini</taxon>
        <taxon>Rhamnusium</taxon>
    </lineage>
</organism>
<reference evidence="1" key="1">
    <citation type="journal article" date="2023" name="Insect Mol. Biol.">
        <title>Genome sequencing provides insights into the evolution of gene families encoding plant cell wall-degrading enzymes in longhorned beetles.</title>
        <authorList>
            <person name="Shin N.R."/>
            <person name="Okamura Y."/>
            <person name="Kirsch R."/>
            <person name="Pauchet Y."/>
        </authorList>
    </citation>
    <scope>NUCLEOTIDE SEQUENCE</scope>
    <source>
        <strain evidence="1">RBIC_L_NR</strain>
    </source>
</reference>
<protein>
    <submittedName>
        <fullName evidence="1">Uncharacterized protein</fullName>
    </submittedName>
</protein>
<accession>A0AAV8X209</accession>
<proteinExistence type="predicted"/>
<sequence length="63" mass="7308">MSWIAEEADRIVSDPVTSSIYYILHPVSELYIITFEHEQSLRFLPSGETYLKIPILIMIPVKI</sequence>
<keyword evidence="2" id="KW-1185">Reference proteome</keyword>
<gene>
    <name evidence="1" type="ORF">NQ314_014329</name>
</gene>
<dbReference type="EMBL" id="JANEYF010003945">
    <property type="protein sequence ID" value="KAJ8932950.1"/>
    <property type="molecule type" value="Genomic_DNA"/>
</dbReference>
<comment type="caution">
    <text evidence="1">The sequence shown here is derived from an EMBL/GenBank/DDBJ whole genome shotgun (WGS) entry which is preliminary data.</text>
</comment>
<name>A0AAV8X209_9CUCU</name>
<evidence type="ECO:0000313" key="2">
    <source>
        <dbReference type="Proteomes" id="UP001162156"/>
    </source>
</evidence>
<dbReference type="AlphaFoldDB" id="A0AAV8X209"/>